<feature type="domain" description="Double-GTPase 2" evidence="1">
    <location>
        <begin position="10"/>
        <end position="140"/>
    </location>
</feature>
<accession>A0A0A6NY47</accession>
<gene>
    <name evidence="2" type="ORF">THIOM_004062</name>
</gene>
<dbReference type="InterPro" id="IPR027417">
    <property type="entry name" value="P-loop_NTPase"/>
</dbReference>
<organism evidence="2 3">
    <name type="scientific">Candidatus Thiomargarita nelsonii</name>
    <dbReference type="NCBI Taxonomy" id="1003181"/>
    <lineage>
        <taxon>Bacteria</taxon>
        <taxon>Pseudomonadati</taxon>
        <taxon>Pseudomonadota</taxon>
        <taxon>Gammaproteobacteria</taxon>
        <taxon>Thiotrichales</taxon>
        <taxon>Thiotrichaceae</taxon>
        <taxon>Thiomargarita</taxon>
    </lineage>
</organism>
<evidence type="ECO:0000259" key="1">
    <source>
        <dbReference type="Pfam" id="PF19993"/>
    </source>
</evidence>
<dbReference type="AlphaFoldDB" id="A0A0A6NY47"/>
<sequence length="180" mass="20372">MPKQTTMMMLGPDAVGKTTLLATMYHEFDNQSDFELTTSGDTHQNLQEAYQKLSSIITQPSFTQTGQLLKGTAGIVEHRFEIQFSGKKELELVFCDIAGGVIRAENNNNRDFEEFKQKLEEATVIMIVVEAPALIEGNVQSNNPLPVYERLLPTVIDKRNHLILFVITKCEAWLKKVWGR</sequence>
<protein>
    <submittedName>
        <fullName evidence="2">Signal recognition particle, SRP54 subunit, GTPase domain protein</fullName>
    </submittedName>
</protein>
<dbReference type="EMBL" id="LUTY01002501">
    <property type="protein sequence ID" value="OAD20252.1"/>
    <property type="molecule type" value="Genomic_DNA"/>
</dbReference>
<evidence type="ECO:0000313" key="3">
    <source>
        <dbReference type="Proteomes" id="UP000076962"/>
    </source>
</evidence>
<dbReference type="Gene3D" id="3.40.50.300">
    <property type="entry name" value="P-loop containing nucleotide triphosphate hydrolases"/>
    <property type="match status" value="1"/>
</dbReference>
<evidence type="ECO:0000313" key="2">
    <source>
        <dbReference type="EMBL" id="OAD20252.1"/>
    </source>
</evidence>
<dbReference type="Pfam" id="PF19993">
    <property type="entry name" value="DO-GTPase2"/>
    <property type="match status" value="1"/>
</dbReference>
<proteinExistence type="predicted"/>
<dbReference type="SUPFAM" id="SSF52540">
    <property type="entry name" value="P-loop containing nucleoside triphosphate hydrolases"/>
    <property type="match status" value="1"/>
</dbReference>
<reference evidence="2 3" key="1">
    <citation type="submission" date="2016-05" db="EMBL/GenBank/DDBJ databases">
        <title>Single-cell genome of chain-forming Candidatus Thiomargarita nelsonii and comparison to other large sulfur-oxidizing bacteria.</title>
        <authorList>
            <person name="Winkel M."/>
            <person name="Salman V."/>
            <person name="Woyke T."/>
            <person name="Schulz-Vogt H."/>
            <person name="Richter M."/>
            <person name="Flood B."/>
            <person name="Bailey J."/>
            <person name="Amann R."/>
            <person name="Mussmann M."/>
        </authorList>
    </citation>
    <scope>NUCLEOTIDE SEQUENCE [LARGE SCALE GENOMIC DNA]</scope>
    <source>
        <strain evidence="2 3">THI036</strain>
    </source>
</reference>
<name>A0A0A6NY47_9GAMM</name>
<comment type="caution">
    <text evidence="2">The sequence shown here is derived from an EMBL/GenBank/DDBJ whole genome shotgun (WGS) entry which is preliminary data.</text>
</comment>
<keyword evidence="3" id="KW-1185">Reference proteome</keyword>
<dbReference type="Proteomes" id="UP000076962">
    <property type="component" value="Unassembled WGS sequence"/>
</dbReference>
<dbReference type="InterPro" id="IPR045528">
    <property type="entry name" value="DO-GTPase2"/>
</dbReference>